<evidence type="ECO:0000256" key="1">
    <source>
        <dbReference type="ARBA" id="ARBA00004370"/>
    </source>
</evidence>
<evidence type="ECO:0000256" key="4">
    <source>
        <dbReference type="ARBA" id="ARBA00023136"/>
    </source>
</evidence>
<feature type="transmembrane region" description="Helical" evidence="5">
    <location>
        <begin position="12"/>
        <end position="30"/>
    </location>
</feature>
<protein>
    <submittedName>
        <fullName evidence="9">Aa_trans domain-containing protein</fullName>
    </submittedName>
</protein>
<evidence type="ECO:0000313" key="8">
    <source>
        <dbReference type="Proteomes" id="UP000271087"/>
    </source>
</evidence>
<evidence type="ECO:0000256" key="5">
    <source>
        <dbReference type="SAM" id="Phobius"/>
    </source>
</evidence>
<dbReference type="AlphaFoldDB" id="A0A182EYD1"/>
<evidence type="ECO:0000256" key="2">
    <source>
        <dbReference type="ARBA" id="ARBA00022692"/>
    </source>
</evidence>
<feature type="domain" description="Amino acid transporter transmembrane" evidence="6">
    <location>
        <begin position="8"/>
        <end position="64"/>
    </location>
</feature>
<dbReference type="STRING" id="42157.A0A182EYD1"/>
<keyword evidence="3 5" id="KW-1133">Transmembrane helix</keyword>
<dbReference type="WBParaSite" id="nOo.2.0.1.t13187-RA">
    <property type="protein sequence ID" value="nOo.2.0.1.t13187-RA"/>
    <property type="gene ID" value="nOo.2.0.1.g13187"/>
</dbReference>
<evidence type="ECO:0000313" key="7">
    <source>
        <dbReference type="EMBL" id="VDN00620.1"/>
    </source>
</evidence>
<dbReference type="Proteomes" id="UP000271087">
    <property type="component" value="Unassembled WGS sequence"/>
</dbReference>
<keyword evidence="8" id="KW-1185">Reference proteome</keyword>
<dbReference type="GO" id="GO:0016020">
    <property type="term" value="C:membrane"/>
    <property type="evidence" value="ECO:0007669"/>
    <property type="project" value="UniProtKB-SubCell"/>
</dbReference>
<dbReference type="Pfam" id="PF01490">
    <property type="entry name" value="Aa_trans"/>
    <property type="match status" value="1"/>
</dbReference>
<evidence type="ECO:0000259" key="6">
    <source>
        <dbReference type="Pfam" id="PF01490"/>
    </source>
</evidence>
<feature type="transmembrane region" description="Helical" evidence="5">
    <location>
        <begin position="36"/>
        <end position="56"/>
    </location>
</feature>
<dbReference type="OrthoDB" id="655540at2759"/>
<comment type="subcellular location">
    <subcellularLocation>
        <location evidence="1">Membrane</location>
    </subcellularLocation>
</comment>
<dbReference type="EMBL" id="UYRW01013943">
    <property type="protein sequence ID" value="VDN00620.1"/>
    <property type="molecule type" value="Genomic_DNA"/>
</dbReference>
<proteinExistence type="predicted"/>
<reference evidence="9" key="1">
    <citation type="submission" date="2016-06" db="UniProtKB">
        <authorList>
            <consortium name="WormBaseParasite"/>
        </authorList>
    </citation>
    <scope>IDENTIFICATION</scope>
</reference>
<keyword evidence="4 5" id="KW-0472">Membrane</keyword>
<dbReference type="InterPro" id="IPR013057">
    <property type="entry name" value="AA_transpt_TM"/>
</dbReference>
<accession>A0A182EYD1</accession>
<evidence type="ECO:0000313" key="9">
    <source>
        <dbReference type="WBParaSite" id="nOo.2.0.1.t13187-RA"/>
    </source>
</evidence>
<reference evidence="7 8" key="2">
    <citation type="submission" date="2018-08" db="EMBL/GenBank/DDBJ databases">
        <authorList>
            <person name="Laetsch R D."/>
            <person name="Stevens L."/>
            <person name="Kumar S."/>
            <person name="Blaxter L. M."/>
        </authorList>
    </citation>
    <scope>NUCLEOTIDE SEQUENCE [LARGE SCALE GENOMIC DNA]</scope>
</reference>
<organism evidence="9">
    <name type="scientific">Onchocerca ochengi</name>
    <name type="common">Filarial nematode worm</name>
    <dbReference type="NCBI Taxonomy" id="42157"/>
    <lineage>
        <taxon>Eukaryota</taxon>
        <taxon>Metazoa</taxon>
        <taxon>Ecdysozoa</taxon>
        <taxon>Nematoda</taxon>
        <taxon>Chromadorea</taxon>
        <taxon>Rhabditida</taxon>
        <taxon>Spirurina</taxon>
        <taxon>Spiruromorpha</taxon>
        <taxon>Filarioidea</taxon>
        <taxon>Onchocercidae</taxon>
        <taxon>Onchocerca</taxon>
    </lineage>
</organism>
<keyword evidence="2 5" id="KW-0812">Transmembrane</keyword>
<evidence type="ECO:0000256" key="3">
    <source>
        <dbReference type="ARBA" id="ARBA00022989"/>
    </source>
</evidence>
<name>A0A182EYD1_ONCOC</name>
<gene>
    <name evidence="7" type="ORF">NOO_LOCUS13187</name>
</gene>
<sequence>RNEIFTDFGWHRVFIRTIVILTVLFVAETVPKFGPILNVIGGSTAALTSAILPLLYNNYLNASSTATKFKKQAID</sequence>